<keyword evidence="18" id="KW-1185">Reference proteome</keyword>
<dbReference type="GO" id="GO:0004527">
    <property type="term" value="F:exonuclease activity"/>
    <property type="evidence" value="ECO:0007669"/>
    <property type="project" value="UniProtKB-KW"/>
</dbReference>
<evidence type="ECO:0000256" key="13">
    <source>
        <dbReference type="ARBA" id="ARBA00055999"/>
    </source>
</evidence>
<accession>A0A2R8CL29</accession>
<evidence type="ECO:0000256" key="14">
    <source>
        <dbReference type="SAM" id="Coils"/>
    </source>
</evidence>
<name>A0A2R8CL29_9GAMM</name>
<evidence type="ECO:0000256" key="7">
    <source>
        <dbReference type="ARBA" id="ARBA00022759"/>
    </source>
</evidence>
<dbReference type="Proteomes" id="UP000244934">
    <property type="component" value="Unassembled WGS sequence"/>
</dbReference>
<organism evidence="17 18">
    <name type="scientific">Kushneria phyllosphaerae</name>
    <dbReference type="NCBI Taxonomy" id="2100822"/>
    <lineage>
        <taxon>Bacteria</taxon>
        <taxon>Pseudomonadati</taxon>
        <taxon>Pseudomonadota</taxon>
        <taxon>Gammaproteobacteria</taxon>
        <taxon>Oceanospirillales</taxon>
        <taxon>Halomonadaceae</taxon>
        <taxon>Kushneria</taxon>
    </lineage>
</organism>
<evidence type="ECO:0000256" key="15">
    <source>
        <dbReference type="SAM" id="MobiDB-lite"/>
    </source>
</evidence>
<feature type="region of interest" description="Disordered" evidence="15">
    <location>
        <begin position="62"/>
        <end position="81"/>
    </location>
</feature>
<dbReference type="OrthoDB" id="9795626at2"/>
<evidence type="ECO:0000259" key="16">
    <source>
        <dbReference type="Pfam" id="PF13476"/>
    </source>
</evidence>
<dbReference type="AlphaFoldDB" id="A0A2R8CL29"/>
<keyword evidence="9" id="KW-0269">Exonuclease</keyword>
<sequence length="1102" mass="125497">MRILALRLHNIASLSGPHTIDFTASPLDSAGLFAITGPTGAGKSTLLDALCLALYGSTPRLRGAPGRDSVSPDVGEETLTTADPRTLLRRGENSGYAEVDFRGRDGAHYRACWRVRRARHKADGKLQGVEQSLISLPDERVITSQKREFDRLLPQHLGLSFEQFTRAVLLAQSEFSTFLKADDNQRSELLEKLTDTDIYSRLSIAAFQRTRDSEREVAALEVQLGHQTPADPEARQALEQHATETLAQLQKLQTQQQALEREQAWLATDERLESHWHSACQAHEDALSAQQAQTGQRQWLARLEALAPARHLFVQHEALTTSIKTLEDRLGTAREHLAAASRQRDDMVSQQEAHRAHLETSRQKHRQQQPLLAQCALDEQRYQDLHQRVLHTEQQLGEHRQTLSDQEKALANCRHREHQQRVSLQELDARLKQLTEGAPSFTQWREATQNQLDQYRQKRQALRDLKHAHDHWHQLEQRFQALETHQTTDRQTLETLREEGTQTRTALDRQRITLEQLEKSIASLRAARSDSVFAMREGLEADTACPVCGSHDHPYTRHPPPQPAHDMLVATEREEQRQLDDARQARDRLDQRCAELRGRYSELQSQITQRDEALDALNAQRHEARQRLDACAESKAMLEVDPEGRHAWLERRLAHITTAHDQACEHLAHFDRDHQTRAPLQEQLHGLEVEAVRLEAGVTYTHEQIQTLDAACAPLNHERETLAKTLKTQLGHYPDVHRWREALDHELETREQQLAATQKQREACDAQCQKRHQEVVQLQQQHDDQALAHQTLSEEMAQWRKAHPDISDDTLAALLAVTSDQHQALARDMSAMDQRLNDAHLLAQERLEVLVHHRQHYSEHALSAQNALPEQDASRTLKVWRDERLAEIGRHQSDLETHLPQAQRLRDDADHALRHDDHCRAQAREIEQALEQHRREVTRWGRISGLIGAADGKRFRRIAQGWNLERLIEHANIHLQSLARRYRLARGGSELGLLVIDTDMGDERRSVHSLSGGETFLVSLALALALASMASSELQIETLFIDEGFGSLDPQSLSQAMDALDALQSLGRRVGVISHVQDMHERIPVQIRVAPRGNGQSDITLS</sequence>
<keyword evidence="8" id="KW-0378">Hydrolase</keyword>
<comment type="subunit">
    <text evidence="2">Heterodimer of SbcC and SbcD.</text>
</comment>
<evidence type="ECO:0000256" key="1">
    <source>
        <dbReference type="ARBA" id="ARBA00006930"/>
    </source>
</evidence>
<comment type="similarity">
    <text evidence="1">Belongs to the SMC family. SbcC subfamily.</text>
</comment>
<feature type="coiled-coil region" evidence="14">
    <location>
        <begin position="235"/>
        <end position="262"/>
    </location>
</feature>
<dbReference type="Gene3D" id="1.10.287.1490">
    <property type="match status" value="1"/>
</dbReference>
<dbReference type="GO" id="GO:0005524">
    <property type="term" value="F:ATP binding"/>
    <property type="evidence" value="ECO:0007669"/>
    <property type="project" value="UniProtKB-KW"/>
</dbReference>
<keyword evidence="6" id="KW-0547">Nucleotide-binding</keyword>
<keyword evidence="12" id="KW-0233">DNA recombination</keyword>
<evidence type="ECO:0000256" key="10">
    <source>
        <dbReference type="ARBA" id="ARBA00022840"/>
    </source>
</evidence>
<evidence type="ECO:0000256" key="5">
    <source>
        <dbReference type="ARBA" id="ARBA00022722"/>
    </source>
</evidence>
<dbReference type="GO" id="GO:0016887">
    <property type="term" value="F:ATP hydrolysis activity"/>
    <property type="evidence" value="ECO:0007669"/>
    <property type="project" value="InterPro"/>
</dbReference>
<proteinExistence type="inferred from homology"/>
<evidence type="ECO:0000256" key="9">
    <source>
        <dbReference type="ARBA" id="ARBA00022839"/>
    </source>
</evidence>
<evidence type="ECO:0000256" key="12">
    <source>
        <dbReference type="ARBA" id="ARBA00023172"/>
    </source>
</evidence>
<keyword evidence="5" id="KW-0540">Nuclease</keyword>
<dbReference type="GO" id="GO:0004519">
    <property type="term" value="F:endonuclease activity"/>
    <property type="evidence" value="ECO:0007669"/>
    <property type="project" value="UniProtKB-KW"/>
</dbReference>
<keyword evidence="10" id="KW-0067">ATP-binding</keyword>
<dbReference type="Pfam" id="PF13476">
    <property type="entry name" value="AAA_23"/>
    <property type="match status" value="1"/>
</dbReference>
<dbReference type="RefSeq" id="WP_108842362.1">
    <property type="nucleotide sequence ID" value="NZ_ONZI01000002.1"/>
</dbReference>
<dbReference type="GO" id="GO:0006260">
    <property type="term" value="P:DNA replication"/>
    <property type="evidence" value="ECO:0007669"/>
    <property type="project" value="UniProtKB-KW"/>
</dbReference>
<dbReference type="PANTHER" id="PTHR32114">
    <property type="entry name" value="ABC TRANSPORTER ABCH.3"/>
    <property type="match status" value="1"/>
</dbReference>
<comment type="function">
    <text evidence="13">SbcCD cleaves DNA hairpin structures. These structures can inhibit DNA replication and are intermediates in certain DNA recombination reactions. The complex acts as a 3'-&gt;5' double strand exonuclease that can open hairpins. It also has a 5' single-strand endonuclease activity.</text>
</comment>
<keyword evidence="4" id="KW-0235">DNA replication</keyword>
<dbReference type="Gene3D" id="3.40.50.300">
    <property type="entry name" value="P-loop containing nucleotide triphosphate hydrolases"/>
    <property type="match status" value="2"/>
</dbReference>
<reference evidence="18" key="1">
    <citation type="submission" date="2018-03" db="EMBL/GenBank/DDBJ databases">
        <authorList>
            <person name="Navarro De La Torre S."/>
        </authorList>
    </citation>
    <scope>NUCLEOTIDE SEQUENCE [LARGE SCALE GENOMIC DNA]</scope>
    <source>
        <strain evidence="18">EAod3</strain>
    </source>
</reference>
<dbReference type="GO" id="GO:0006310">
    <property type="term" value="P:DNA recombination"/>
    <property type="evidence" value="ECO:0007669"/>
    <property type="project" value="UniProtKB-KW"/>
</dbReference>
<keyword evidence="7" id="KW-0255">Endonuclease</keyword>
<evidence type="ECO:0000256" key="11">
    <source>
        <dbReference type="ARBA" id="ARBA00023054"/>
    </source>
</evidence>
<feature type="domain" description="Rad50/SbcC-type AAA" evidence="16">
    <location>
        <begin position="6"/>
        <end position="260"/>
    </location>
</feature>
<evidence type="ECO:0000256" key="3">
    <source>
        <dbReference type="ARBA" id="ARBA00013368"/>
    </source>
</evidence>
<dbReference type="GO" id="GO:0006302">
    <property type="term" value="P:double-strand break repair"/>
    <property type="evidence" value="ECO:0007669"/>
    <property type="project" value="InterPro"/>
</dbReference>
<keyword evidence="11 14" id="KW-0175">Coiled coil</keyword>
<evidence type="ECO:0000256" key="4">
    <source>
        <dbReference type="ARBA" id="ARBA00022705"/>
    </source>
</evidence>
<evidence type="ECO:0000256" key="2">
    <source>
        <dbReference type="ARBA" id="ARBA00011322"/>
    </source>
</evidence>
<dbReference type="SUPFAM" id="SSF52540">
    <property type="entry name" value="P-loop containing nucleoside triphosphate hydrolases"/>
    <property type="match status" value="1"/>
</dbReference>
<dbReference type="FunFam" id="3.40.50.300:FF:001446">
    <property type="entry name" value="DsDNA exonuclease SbcC"/>
    <property type="match status" value="1"/>
</dbReference>
<feature type="coiled-coil region" evidence="14">
    <location>
        <begin position="572"/>
        <end position="634"/>
    </location>
</feature>
<dbReference type="InterPro" id="IPR038729">
    <property type="entry name" value="Rad50/SbcC_AAA"/>
</dbReference>
<dbReference type="EMBL" id="ONZI01000002">
    <property type="protein sequence ID" value="SPJ33522.1"/>
    <property type="molecule type" value="Genomic_DNA"/>
</dbReference>
<evidence type="ECO:0000256" key="8">
    <source>
        <dbReference type="ARBA" id="ARBA00022801"/>
    </source>
</evidence>
<dbReference type="Pfam" id="PF13558">
    <property type="entry name" value="SbcC_Walker_B"/>
    <property type="match status" value="1"/>
</dbReference>
<dbReference type="PANTHER" id="PTHR32114:SF2">
    <property type="entry name" value="ABC TRANSPORTER ABCH.3"/>
    <property type="match status" value="1"/>
</dbReference>
<evidence type="ECO:0000313" key="18">
    <source>
        <dbReference type="Proteomes" id="UP000244934"/>
    </source>
</evidence>
<evidence type="ECO:0000256" key="6">
    <source>
        <dbReference type="ARBA" id="ARBA00022741"/>
    </source>
</evidence>
<evidence type="ECO:0000313" key="17">
    <source>
        <dbReference type="EMBL" id="SPJ33522.1"/>
    </source>
</evidence>
<protein>
    <recommendedName>
        <fullName evidence="3">Nuclease SbcCD subunit C</fullName>
    </recommendedName>
</protein>
<gene>
    <name evidence="17" type="primary">sbcC</name>
    <name evidence="17" type="ORF">KSP9073_01531</name>
</gene>
<dbReference type="InterPro" id="IPR027417">
    <property type="entry name" value="P-loop_NTPase"/>
</dbReference>